<dbReference type="PANTHER" id="PTHR36795">
    <property type="entry name" value="OS01G0938400 PROTEIN"/>
    <property type="match status" value="1"/>
</dbReference>
<dbReference type="EMBL" id="LR746274">
    <property type="protein sequence ID" value="CAA7404844.1"/>
    <property type="molecule type" value="Genomic_DNA"/>
</dbReference>
<dbReference type="AlphaFoldDB" id="A0A7I8L6H2"/>
<dbReference type="Proteomes" id="UP000663760">
    <property type="component" value="Chromosome 11"/>
</dbReference>
<feature type="region of interest" description="Disordered" evidence="1">
    <location>
        <begin position="17"/>
        <end position="51"/>
    </location>
</feature>
<feature type="compositionally biased region" description="Polar residues" evidence="1">
    <location>
        <begin position="141"/>
        <end position="156"/>
    </location>
</feature>
<protein>
    <submittedName>
        <fullName evidence="2">Uncharacterized protein</fullName>
    </submittedName>
</protein>
<evidence type="ECO:0000313" key="2">
    <source>
        <dbReference type="EMBL" id="CAA7404844.1"/>
    </source>
</evidence>
<keyword evidence="3" id="KW-1185">Reference proteome</keyword>
<evidence type="ECO:0000313" key="3">
    <source>
        <dbReference type="Proteomes" id="UP000663760"/>
    </source>
</evidence>
<sequence length="162" mass="18368">MASYRMRLSYQKLRKGRAELEGGLEEEDEEEGGGGGGRREDPPQRAAAASRRSGGWLRLGWRRRRKGSRRWRRLRILRLLRRKAGLVRASLRRVVRRFKEGSSQFGDLFAGNYLFVQVTPAPLRHPQLKSSPAALPWATGTEPQRAQNPPGTTSPFRSPPPL</sequence>
<name>A0A7I8L6H2_SPIIN</name>
<dbReference type="OrthoDB" id="1932414at2759"/>
<feature type="region of interest" description="Disordered" evidence="1">
    <location>
        <begin position="127"/>
        <end position="162"/>
    </location>
</feature>
<dbReference type="PANTHER" id="PTHR36795:SF2">
    <property type="entry name" value="OS01G0938400 PROTEIN"/>
    <property type="match status" value="1"/>
</dbReference>
<proteinExistence type="predicted"/>
<gene>
    <name evidence="2" type="ORF">SI8410_11015522</name>
</gene>
<evidence type="ECO:0000256" key="1">
    <source>
        <dbReference type="SAM" id="MobiDB-lite"/>
    </source>
</evidence>
<organism evidence="2 3">
    <name type="scientific">Spirodela intermedia</name>
    <name type="common">Intermediate duckweed</name>
    <dbReference type="NCBI Taxonomy" id="51605"/>
    <lineage>
        <taxon>Eukaryota</taxon>
        <taxon>Viridiplantae</taxon>
        <taxon>Streptophyta</taxon>
        <taxon>Embryophyta</taxon>
        <taxon>Tracheophyta</taxon>
        <taxon>Spermatophyta</taxon>
        <taxon>Magnoliopsida</taxon>
        <taxon>Liliopsida</taxon>
        <taxon>Araceae</taxon>
        <taxon>Lemnoideae</taxon>
        <taxon>Spirodela</taxon>
    </lineage>
</organism>
<reference evidence="2" key="1">
    <citation type="submission" date="2020-02" db="EMBL/GenBank/DDBJ databases">
        <authorList>
            <person name="Scholz U."/>
            <person name="Mascher M."/>
            <person name="Fiebig A."/>
        </authorList>
    </citation>
    <scope>NUCLEOTIDE SEQUENCE</scope>
</reference>
<feature type="compositionally biased region" description="Acidic residues" evidence="1">
    <location>
        <begin position="22"/>
        <end position="32"/>
    </location>
</feature>
<accession>A0A7I8L6H2</accession>